<dbReference type="HAMAP" id="MF_02040">
    <property type="entry name" value="Mrp_NBP35"/>
    <property type="match status" value="1"/>
</dbReference>
<evidence type="ECO:0000313" key="9">
    <source>
        <dbReference type="EMBL" id="ADP77591.1"/>
    </source>
</evidence>
<comment type="subunit">
    <text evidence="8">Homodimer.</text>
</comment>
<keyword evidence="3 8" id="KW-0067">ATP-binding</keyword>
<dbReference type="GO" id="GO:0051536">
    <property type="term" value="F:iron-sulfur cluster binding"/>
    <property type="evidence" value="ECO:0007669"/>
    <property type="project" value="UniProtKB-UniRule"/>
</dbReference>
<dbReference type="AlphaFoldDB" id="E3GZ59"/>
<evidence type="ECO:0000256" key="4">
    <source>
        <dbReference type="ARBA" id="ARBA00023004"/>
    </source>
</evidence>
<comment type="similarity">
    <text evidence="8">Belongs to the Mrp/NBP35 ATP-binding proteins family.</text>
</comment>
<evidence type="ECO:0000256" key="5">
    <source>
        <dbReference type="ARBA" id="ARBA00023014"/>
    </source>
</evidence>
<keyword evidence="8" id="KW-0378">Hydrolase</keyword>
<name>E3GZ59_METFV</name>
<dbReference type="GO" id="GO:0005829">
    <property type="term" value="C:cytosol"/>
    <property type="evidence" value="ECO:0007669"/>
    <property type="project" value="TreeGrafter"/>
</dbReference>
<proteinExistence type="inferred from homology"/>
<dbReference type="GO" id="GO:0016887">
    <property type="term" value="F:ATP hydrolysis activity"/>
    <property type="evidence" value="ECO:0007669"/>
    <property type="project" value="UniProtKB-UniRule"/>
</dbReference>
<keyword evidence="4 8" id="KW-0408">Iron</keyword>
<comment type="function">
    <text evidence="6 8">Binds and transfers iron-sulfur (Fe-S) clusters to target apoproteins. Can hydrolyze ATP.</text>
</comment>
<dbReference type="HOGENOM" id="CLU_024839_0_1_2"/>
<keyword evidence="5 8" id="KW-0411">Iron-sulfur</keyword>
<dbReference type="EMBL" id="CP002278">
    <property type="protein sequence ID" value="ADP77591.1"/>
    <property type="molecule type" value="Genomic_DNA"/>
</dbReference>
<reference evidence="9 10" key="1">
    <citation type="journal article" date="2010" name="Stand. Genomic Sci.">
        <title>Complete genome sequence of Methanothermus fervidus type strain (V24S).</title>
        <authorList>
            <person name="Anderson I."/>
            <person name="Djao O.D."/>
            <person name="Misra M."/>
            <person name="Chertkov O."/>
            <person name="Nolan M."/>
            <person name="Lucas S."/>
            <person name="Lapidus A."/>
            <person name="Del Rio T.G."/>
            <person name="Tice H."/>
            <person name="Cheng J.F."/>
            <person name="Tapia R."/>
            <person name="Han C."/>
            <person name="Goodwin L."/>
            <person name="Pitluck S."/>
            <person name="Liolios K."/>
            <person name="Ivanova N."/>
            <person name="Mavromatis K."/>
            <person name="Mikhailova N."/>
            <person name="Pati A."/>
            <person name="Brambilla E."/>
            <person name="Chen A."/>
            <person name="Palaniappan K."/>
            <person name="Land M."/>
            <person name="Hauser L."/>
            <person name="Chang Y.J."/>
            <person name="Jeffries C.D."/>
            <person name="Sikorski J."/>
            <person name="Spring S."/>
            <person name="Rohde M."/>
            <person name="Eichinger K."/>
            <person name="Huber H."/>
            <person name="Wirth R."/>
            <person name="Goker M."/>
            <person name="Detter J.C."/>
            <person name="Woyke T."/>
            <person name="Bristow J."/>
            <person name="Eisen J.A."/>
            <person name="Markowitz V."/>
            <person name="Hugenholtz P."/>
            <person name="Klenk H.P."/>
            <person name="Kyrpides N.C."/>
        </authorList>
    </citation>
    <scope>NUCLEOTIDE SEQUENCE [LARGE SCALE GENOMIC DNA]</scope>
    <source>
        <strain evidence="10">ATCC 43054 / DSM 2088 / JCM 10308 / V24 S</strain>
    </source>
</reference>
<dbReference type="CDD" id="cd02037">
    <property type="entry name" value="Mrp_NBP35"/>
    <property type="match status" value="1"/>
</dbReference>
<keyword evidence="2 8" id="KW-0547">Nucleotide-binding</keyword>
<dbReference type="GO" id="GO:0140663">
    <property type="term" value="F:ATP-dependent FeS chaperone activity"/>
    <property type="evidence" value="ECO:0007669"/>
    <property type="project" value="InterPro"/>
</dbReference>
<organism evidence="9 10">
    <name type="scientific">Methanothermus fervidus (strain ATCC 43054 / DSM 2088 / JCM 10308 / V24 S)</name>
    <dbReference type="NCBI Taxonomy" id="523846"/>
    <lineage>
        <taxon>Archaea</taxon>
        <taxon>Methanobacteriati</taxon>
        <taxon>Methanobacteriota</taxon>
        <taxon>Methanomada group</taxon>
        <taxon>Methanobacteria</taxon>
        <taxon>Methanobacteriales</taxon>
        <taxon>Methanothermaceae</taxon>
        <taxon>Methanothermus</taxon>
    </lineage>
</organism>
<evidence type="ECO:0000256" key="6">
    <source>
        <dbReference type="ARBA" id="ARBA00058094"/>
    </source>
</evidence>
<dbReference type="PANTHER" id="PTHR23264">
    <property type="entry name" value="NUCLEOTIDE-BINDING PROTEIN NBP35 YEAST -RELATED"/>
    <property type="match status" value="1"/>
</dbReference>
<evidence type="ECO:0000256" key="1">
    <source>
        <dbReference type="ARBA" id="ARBA00022723"/>
    </source>
</evidence>
<dbReference type="SUPFAM" id="SSF52540">
    <property type="entry name" value="P-loop containing nucleoside triphosphate hydrolases"/>
    <property type="match status" value="1"/>
</dbReference>
<dbReference type="STRING" id="523846.Mfer_0792"/>
<keyword evidence="10" id="KW-1185">Reference proteome</keyword>
<feature type="binding site" evidence="8">
    <location>
        <begin position="32"/>
        <end position="39"/>
    </location>
    <ligand>
        <name>ATP</name>
        <dbReference type="ChEBI" id="CHEBI:30616"/>
    </ligand>
</feature>
<evidence type="ECO:0000256" key="2">
    <source>
        <dbReference type="ARBA" id="ARBA00022741"/>
    </source>
</evidence>
<dbReference type="Gene3D" id="3.40.50.300">
    <property type="entry name" value="P-loop containing nucleotide triphosphate hydrolases"/>
    <property type="match status" value="1"/>
</dbReference>
<dbReference type="PROSITE" id="PS01215">
    <property type="entry name" value="MRP"/>
    <property type="match status" value="1"/>
</dbReference>
<dbReference type="Proteomes" id="UP000002315">
    <property type="component" value="Chromosome"/>
</dbReference>
<dbReference type="GO" id="GO:0046872">
    <property type="term" value="F:metal ion binding"/>
    <property type="evidence" value="ECO:0007669"/>
    <property type="project" value="UniProtKB-KW"/>
</dbReference>
<keyword evidence="1 8" id="KW-0479">Metal-binding</keyword>
<dbReference type="Pfam" id="PF10609">
    <property type="entry name" value="ParA"/>
    <property type="match status" value="1"/>
</dbReference>
<evidence type="ECO:0000256" key="8">
    <source>
        <dbReference type="HAMAP-Rule" id="MF_02040"/>
    </source>
</evidence>
<sequence>MDENKAKKLMEQDIKISKAMNKIKHKIAIMSGKGGVGKSTVAVNIAEGLSKDFKVGLLDADIHGPNVPRILGLDGNLMVDKEGIIPLKRNNLKVVSMQYLLPSHDLPVIWRGPKKTGAIRQLLSDVKWGNLDVLVVDNPPGTGDEPLTVLQSISNLDGVIIVTTPQSVAIDDVKKCINMVKELNMEVIGIVENMCSFVCPKCGEETRIFGKGNGKELAKEYSIPYLGSIPLDIKNIEALNDGAPVIEKYPDSKISKKFFEIIEKIKNKLDLS</sequence>
<dbReference type="FunFam" id="3.40.50.300:FF:001119">
    <property type="entry name" value="Iron-sulfur cluster carrier protein"/>
    <property type="match status" value="1"/>
</dbReference>
<accession>E3GZ59</accession>
<dbReference type="InterPro" id="IPR027417">
    <property type="entry name" value="P-loop_NTPase"/>
</dbReference>
<dbReference type="InterPro" id="IPR033756">
    <property type="entry name" value="YlxH/NBP35"/>
</dbReference>
<dbReference type="InterPro" id="IPR019591">
    <property type="entry name" value="Mrp/NBP35_ATP-bd"/>
</dbReference>
<dbReference type="GO" id="GO:0016226">
    <property type="term" value="P:iron-sulfur cluster assembly"/>
    <property type="evidence" value="ECO:0007669"/>
    <property type="project" value="InterPro"/>
</dbReference>
<gene>
    <name evidence="9" type="ordered locus">Mfer_0792</name>
</gene>
<dbReference type="KEGG" id="mfv:Mfer_0792"/>
<evidence type="ECO:0000256" key="7">
    <source>
        <dbReference type="ARBA" id="ARBA00074706"/>
    </source>
</evidence>
<dbReference type="InterPro" id="IPR000808">
    <property type="entry name" value="Mrp-like_CS"/>
</dbReference>
<evidence type="ECO:0000256" key="3">
    <source>
        <dbReference type="ARBA" id="ARBA00022840"/>
    </source>
</evidence>
<evidence type="ECO:0000313" key="10">
    <source>
        <dbReference type="Proteomes" id="UP000002315"/>
    </source>
</evidence>
<dbReference type="PANTHER" id="PTHR23264:SF19">
    <property type="entry name" value="CYTOSOLIC FE-S CLUSTER ASSEMBLY FACTOR NUBP2"/>
    <property type="match status" value="1"/>
</dbReference>
<dbReference type="GO" id="GO:0005524">
    <property type="term" value="F:ATP binding"/>
    <property type="evidence" value="ECO:0007669"/>
    <property type="project" value="UniProtKB-UniRule"/>
</dbReference>
<protein>
    <recommendedName>
        <fullName evidence="7 8">Iron-sulfur cluster carrier protein</fullName>
    </recommendedName>
</protein>